<organism evidence="10 11">
    <name type="scientific">Rhizomicrobium palustre</name>
    <dbReference type="NCBI Taxonomy" id="189966"/>
    <lineage>
        <taxon>Bacteria</taxon>
        <taxon>Pseudomonadati</taxon>
        <taxon>Pseudomonadota</taxon>
        <taxon>Alphaproteobacteria</taxon>
        <taxon>Micropepsales</taxon>
        <taxon>Micropepsaceae</taxon>
        <taxon>Rhizomicrobium</taxon>
    </lineage>
</organism>
<comment type="cofactor">
    <cofactor evidence="7">
        <name>Mg(2+)</name>
        <dbReference type="ChEBI" id="CHEBI:18420"/>
    </cofactor>
</comment>
<dbReference type="EMBL" id="JAASRM010000001">
    <property type="protein sequence ID" value="NIK87610.1"/>
    <property type="molecule type" value="Genomic_DNA"/>
</dbReference>
<keyword evidence="1 7" id="KW-0808">Transferase</keyword>
<accession>A0A846MX59</accession>
<evidence type="ECO:0000256" key="1">
    <source>
        <dbReference type="ARBA" id="ARBA00022679"/>
    </source>
</evidence>
<dbReference type="CDD" id="cd05401">
    <property type="entry name" value="NT_GlnE_GlnD_like"/>
    <property type="match status" value="2"/>
</dbReference>
<gene>
    <name evidence="7" type="primary">glnE</name>
    <name evidence="10" type="ORF">FHS83_000928</name>
</gene>
<evidence type="ECO:0000256" key="4">
    <source>
        <dbReference type="ARBA" id="ARBA00022840"/>
    </source>
</evidence>
<comment type="similarity">
    <text evidence="7">Belongs to the GlnE family.</text>
</comment>
<dbReference type="Pfam" id="PF03710">
    <property type="entry name" value="GlnE"/>
    <property type="match status" value="2"/>
</dbReference>
<evidence type="ECO:0000259" key="8">
    <source>
        <dbReference type="Pfam" id="PF03710"/>
    </source>
</evidence>
<dbReference type="InterPro" id="IPR013546">
    <property type="entry name" value="PII_UdlTrfase/GS_AdlTrfase"/>
</dbReference>
<dbReference type="RefSeq" id="WP_167081378.1">
    <property type="nucleotide sequence ID" value="NZ_BAAADC010000001.1"/>
</dbReference>
<comment type="caution">
    <text evidence="10">The sequence shown here is derived from an EMBL/GenBank/DDBJ whole genome shotgun (WGS) entry which is preliminary data.</text>
</comment>
<dbReference type="GO" id="GO:0005524">
    <property type="term" value="F:ATP binding"/>
    <property type="evidence" value="ECO:0007669"/>
    <property type="project" value="UniProtKB-UniRule"/>
</dbReference>
<evidence type="ECO:0000313" key="11">
    <source>
        <dbReference type="Proteomes" id="UP000570514"/>
    </source>
</evidence>
<protein>
    <recommendedName>
        <fullName evidence="7">Bifunctional glutamine synthetase adenylyltransferase/adenylyl-removing enzyme</fullName>
    </recommendedName>
    <alternativeName>
        <fullName evidence="7">ATP:glutamine synthetase adenylyltransferase</fullName>
    </alternativeName>
    <alternativeName>
        <fullName evidence="7">ATase</fullName>
    </alternativeName>
    <domain>
        <recommendedName>
            <fullName evidence="7">Glutamine synthetase adenylyl-L-tyrosine phosphorylase</fullName>
            <ecNumber evidence="7">2.7.7.89</ecNumber>
        </recommendedName>
        <alternativeName>
            <fullName evidence="7">Adenylyl removase</fullName>
            <shortName evidence="7">AR</shortName>
            <shortName evidence="7">AT-N</shortName>
        </alternativeName>
    </domain>
    <domain>
        <recommendedName>
            <fullName evidence="7">Glutamine synthetase adenylyl transferase</fullName>
            <ecNumber evidence="7">2.7.7.42</ecNumber>
        </recommendedName>
        <alternativeName>
            <fullName evidence="7">Adenylyl transferase</fullName>
            <shortName evidence="7">AT</shortName>
            <shortName evidence="7">AT-C</shortName>
        </alternativeName>
    </domain>
</protein>
<comment type="catalytic activity">
    <reaction evidence="7">
        <text>[glutamine synthetase]-O(4)-(5'-adenylyl)-L-tyrosine + phosphate = [glutamine synthetase]-L-tyrosine + ADP</text>
        <dbReference type="Rhea" id="RHEA:43716"/>
        <dbReference type="Rhea" id="RHEA-COMP:10660"/>
        <dbReference type="Rhea" id="RHEA-COMP:10661"/>
        <dbReference type="ChEBI" id="CHEBI:43474"/>
        <dbReference type="ChEBI" id="CHEBI:46858"/>
        <dbReference type="ChEBI" id="CHEBI:83624"/>
        <dbReference type="ChEBI" id="CHEBI:456216"/>
        <dbReference type="EC" id="2.7.7.89"/>
    </reaction>
</comment>
<keyword evidence="2 7" id="KW-0548">Nucleotidyltransferase</keyword>
<feature type="domain" description="PII-uridylyltransferase/Glutamine-synthetase adenylyltransferase" evidence="9">
    <location>
        <begin position="832"/>
        <end position="955"/>
    </location>
</feature>
<dbReference type="InterPro" id="IPR043519">
    <property type="entry name" value="NT_sf"/>
</dbReference>
<dbReference type="Gene3D" id="3.30.460.10">
    <property type="entry name" value="Beta Polymerase, domain 2"/>
    <property type="match status" value="2"/>
</dbReference>
<dbReference type="Gene3D" id="1.20.120.1510">
    <property type="match status" value="1"/>
</dbReference>
<dbReference type="GO" id="GO:0000820">
    <property type="term" value="P:regulation of glutamine family amino acid metabolic process"/>
    <property type="evidence" value="ECO:0007669"/>
    <property type="project" value="UniProtKB-UniRule"/>
</dbReference>
<comment type="function">
    <text evidence="7">Involved in the regulation of glutamine synthetase GlnA, a key enzyme in the process to assimilate ammonia. When cellular nitrogen levels are high, the C-terminal adenylyl transferase (AT) inactivates GlnA by covalent transfer of an adenylyl group from ATP to specific tyrosine residue of GlnA, thus reducing its activity. Conversely, when nitrogen levels are low, the N-terminal adenylyl removase (AR) activates GlnA by removing the adenylyl group by phosphorolysis, increasing its activity. The regulatory region of GlnE binds the signal transduction protein PII (GlnB) which indicates the nitrogen status of the cell.</text>
</comment>
<evidence type="ECO:0000259" key="9">
    <source>
        <dbReference type="Pfam" id="PF08335"/>
    </source>
</evidence>
<keyword evidence="6 7" id="KW-0511">Multifunctional enzyme</keyword>
<dbReference type="NCBIfam" id="NF010706">
    <property type="entry name" value="PRK14108.1"/>
    <property type="match status" value="1"/>
</dbReference>
<dbReference type="SUPFAM" id="SSF81593">
    <property type="entry name" value="Nucleotidyltransferase substrate binding subunit/domain"/>
    <property type="match status" value="2"/>
</dbReference>
<evidence type="ECO:0000256" key="3">
    <source>
        <dbReference type="ARBA" id="ARBA00022741"/>
    </source>
</evidence>
<dbReference type="InterPro" id="IPR023057">
    <property type="entry name" value="GlnE"/>
</dbReference>
<keyword evidence="10" id="KW-0436">Ligase</keyword>
<dbReference type="EC" id="2.7.7.42" evidence="7"/>
<dbReference type="Proteomes" id="UP000570514">
    <property type="component" value="Unassembled WGS sequence"/>
</dbReference>
<dbReference type="GO" id="GO:0047388">
    <property type="term" value="F:[glutamine synthetase]-adenylyl-L-tyrosine phosphorylase activity"/>
    <property type="evidence" value="ECO:0007669"/>
    <property type="project" value="UniProtKB-EC"/>
</dbReference>
<name>A0A846MX59_9PROT</name>
<keyword evidence="3 7" id="KW-0547">Nucleotide-binding</keyword>
<feature type="domain" description="Glutamate-ammonia ligase adenylyltransferase repeated" evidence="8">
    <location>
        <begin position="559"/>
        <end position="798"/>
    </location>
</feature>
<keyword evidence="4 7" id="KW-0067">ATP-binding</keyword>
<reference evidence="10 11" key="1">
    <citation type="submission" date="2020-03" db="EMBL/GenBank/DDBJ databases">
        <title>Genomic Encyclopedia of Type Strains, Phase IV (KMG-IV): sequencing the most valuable type-strain genomes for metagenomic binning, comparative biology and taxonomic classification.</title>
        <authorList>
            <person name="Goeker M."/>
        </authorList>
    </citation>
    <scope>NUCLEOTIDE SEQUENCE [LARGE SCALE GENOMIC DNA]</scope>
    <source>
        <strain evidence="10 11">DSM 19867</strain>
    </source>
</reference>
<feature type="region of interest" description="Adenylyl transferase" evidence="7">
    <location>
        <begin position="452"/>
        <end position="962"/>
    </location>
</feature>
<evidence type="ECO:0000256" key="5">
    <source>
        <dbReference type="ARBA" id="ARBA00022842"/>
    </source>
</evidence>
<dbReference type="PANTHER" id="PTHR30621:SF0">
    <property type="entry name" value="BIFUNCTIONAL GLUTAMINE SYNTHETASE ADENYLYLTRANSFERASE_ADENYLYL-REMOVING ENZYME"/>
    <property type="match status" value="1"/>
</dbReference>
<keyword evidence="5 7" id="KW-0460">Magnesium</keyword>
<dbReference type="SUPFAM" id="SSF81301">
    <property type="entry name" value="Nucleotidyltransferase"/>
    <property type="match status" value="2"/>
</dbReference>
<dbReference type="HAMAP" id="MF_00802">
    <property type="entry name" value="GlnE"/>
    <property type="match status" value="1"/>
</dbReference>
<sequence>MTIAPQILPQPFDRARAQRSFESLKQSGYEPEGEARALLESAFGNSPFLARLALREPQILKRFFAEGPRALTAECEALALGAADAVVELECMQALRQAKRQAALTIALADIGGLFSLDDVTQSLTRFADAALKGAFRFALKKAAQGTPFADRDGATLEAETGLIVLAMGKYGAFELNYSSDIDIITFYEAERFPFAKRGDQRGAAVDIVKHVVRLIADATPDGYVFRVDLRLRPDAGATQIAISADAASDYYEAMGQNWERAAMIKARVAAGDIGAGKRFLKDVIDPFVWRRNLDFAAIEDIQSIKRQIHAYHGHSEVAVAGHNIKLGRGGIREIEFFAQTQQLILGGRDPSLRTPATLAALEALRLRGHVSLAAVQDLTEAYRFLRTLEHRLQMVEDEQTHSVPKNAHDLAAIACFAGFPDAAQFGAALTARLKTVQGHYARLFEKAAPLAGEGGSLVFTGVEDDPETLETLAKMGFKNPEHISRAIRGWHHGRIRATRSPRARERLTALIPALLAALATTADPDAAFAQFDRFLSNLPSGVQLFSLLLAHEELLRLIAVIMGSAPRLATHLARQPSTLDALLDPGFFQELPSRAELTETLAASLLRAPRFEEALDAARRFAHEQIFRVGVQVIEGIATPKAAGPVFAAIAETVIDALLARTEAEMVEAHGHVKGGAFTVIAMGKLGGAEMTAASDLDLIFVYDALPGVEASDGAKPLPVSLYYTRLAQRLIAALTVPTAEGPLYEVDMQLRPTGNKGPVAVSLESFTRYHAADAWTWERMALTRARVVAGSPALGGAVREVIRHSLCRSGDRAVVKSDAAEMRRKVAAQYPGTNAFDLKYAPGGLMDIDFTAQTLQLVYAHDDPAILAQATLAALQRLKAEHILSENDAAVLTAAAELQLTLLQVLRIAVDGPLDAASASPGLKSLLARAAGVSRFENLTRVLADLQHRAHDVFIRLVGE</sequence>
<evidence type="ECO:0000313" key="10">
    <source>
        <dbReference type="EMBL" id="NIK87610.1"/>
    </source>
</evidence>
<evidence type="ECO:0000256" key="7">
    <source>
        <dbReference type="HAMAP-Rule" id="MF_00802"/>
    </source>
</evidence>
<dbReference type="InterPro" id="IPR005190">
    <property type="entry name" value="GlnE_rpt_dom"/>
</dbReference>
<feature type="region of interest" description="Adenylyl removase" evidence="7">
    <location>
        <begin position="1"/>
        <end position="448"/>
    </location>
</feature>
<feature type="domain" description="Glutamate-ammonia ligase adenylyltransferase repeated" evidence="8">
    <location>
        <begin position="39"/>
        <end position="282"/>
    </location>
</feature>
<dbReference type="EC" id="2.7.7.89" evidence="7"/>
<keyword evidence="11" id="KW-1185">Reference proteome</keyword>
<dbReference type="AlphaFoldDB" id="A0A846MX59"/>
<dbReference type="GO" id="GO:0016874">
    <property type="term" value="F:ligase activity"/>
    <property type="evidence" value="ECO:0007669"/>
    <property type="project" value="UniProtKB-KW"/>
</dbReference>
<dbReference type="Pfam" id="PF08335">
    <property type="entry name" value="GlnD_UR_UTase"/>
    <property type="match status" value="2"/>
</dbReference>
<comment type="catalytic activity">
    <reaction evidence="7">
        <text>[glutamine synthetase]-L-tyrosine + ATP = [glutamine synthetase]-O(4)-(5'-adenylyl)-L-tyrosine + diphosphate</text>
        <dbReference type="Rhea" id="RHEA:18589"/>
        <dbReference type="Rhea" id="RHEA-COMP:10660"/>
        <dbReference type="Rhea" id="RHEA-COMP:10661"/>
        <dbReference type="ChEBI" id="CHEBI:30616"/>
        <dbReference type="ChEBI" id="CHEBI:33019"/>
        <dbReference type="ChEBI" id="CHEBI:46858"/>
        <dbReference type="ChEBI" id="CHEBI:83624"/>
        <dbReference type="EC" id="2.7.7.42"/>
    </reaction>
</comment>
<dbReference type="NCBIfam" id="NF008292">
    <property type="entry name" value="PRK11072.1"/>
    <property type="match status" value="1"/>
</dbReference>
<evidence type="ECO:0000256" key="2">
    <source>
        <dbReference type="ARBA" id="ARBA00022695"/>
    </source>
</evidence>
<dbReference type="Gene3D" id="1.20.120.330">
    <property type="entry name" value="Nucleotidyltransferases domain 2"/>
    <property type="match status" value="2"/>
</dbReference>
<proteinExistence type="inferred from homology"/>
<dbReference type="GO" id="GO:0000287">
    <property type="term" value="F:magnesium ion binding"/>
    <property type="evidence" value="ECO:0007669"/>
    <property type="project" value="UniProtKB-UniRule"/>
</dbReference>
<dbReference type="GO" id="GO:0008882">
    <property type="term" value="F:[glutamate-ammonia-ligase] adenylyltransferase activity"/>
    <property type="evidence" value="ECO:0007669"/>
    <property type="project" value="UniProtKB-UniRule"/>
</dbReference>
<dbReference type="PANTHER" id="PTHR30621">
    <property type="entry name" value="GLUTAMINE SYNTHETASE ADENYLYLTRANSFERASE"/>
    <property type="match status" value="1"/>
</dbReference>
<feature type="domain" description="PII-uridylyltransferase/Glutamine-synthetase adenylyltransferase" evidence="9">
    <location>
        <begin position="311"/>
        <end position="445"/>
    </location>
</feature>
<evidence type="ECO:0000256" key="6">
    <source>
        <dbReference type="ARBA" id="ARBA00023268"/>
    </source>
</evidence>
<dbReference type="GO" id="GO:0005829">
    <property type="term" value="C:cytosol"/>
    <property type="evidence" value="ECO:0007669"/>
    <property type="project" value="TreeGrafter"/>
</dbReference>